<dbReference type="Proteomes" id="UP000249390">
    <property type="component" value="Unassembled WGS sequence"/>
</dbReference>
<dbReference type="PANTHER" id="PTHR34802:SF1">
    <property type="entry name" value="CHORISMATE SYNTHASE"/>
    <property type="match status" value="1"/>
</dbReference>
<feature type="compositionally biased region" description="Basic and acidic residues" evidence="1">
    <location>
        <begin position="206"/>
        <end position="236"/>
    </location>
</feature>
<dbReference type="PANTHER" id="PTHR34802">
    <property type="entry name" value="CHORISMATE SYNTHASE"/>
    <property type="match status" value="1"/>
</dbReference>
<feature type="compositionally biased region" description="Low complexity" evidence="1">
    <location>
        <begin position="284"/>
        <end position="296"/>
    </location>
</feature>
<gene>
    <name evidence="2" type="ORF">DM860_004646</name>
</gene>
<evidence type="ECO:0000313" key="2">
    <source>
        <dbReference type="EMBL" id="RAL54175.1"/>
    </source>
</evidence>
<protein>
    <submittedName>
        <fullName evidence="2">Uncharacterized protein</fullName>
    </submittedName>
</protein>
<feature type="region of interest" description="Disordered" evidence="1">
    <location>
        <begin position="266"/>
        <end position="296"/>
    </location>
</feature>
<sequence length="991" mass="108820">MSLLDSEDRELLDCSSGSHSETHSKLSYTREFLLSLRELEICQKLPTGLDQSILSELESVVTPDCQRTAGGFPSQGFRRHEYGSSPPNRGVSGRWENCFSARSDQESDAQSVRDSEPSRRPGNQFRRFGRSSEHDGLLGSGSFPRPSVYTPSGVPTPKPRGNDSYQLNKSNEPYHPPRPYKAGPQSRRDASDSFNNETFGSVDCASEDRVEEERKRRASFELMRKEQHSAASEKKQILNLEEVETECASDSVVSALAEDVKEDEKFFGRKESDASTTSLETDNGSGKSSVSLGSVSRPLIPPGFKSTLLEKDSGHKVLTNPSLKKAGKPETVESLVHSAVDPIQNIIFDSLEGNAALSSQNLISIDLQLDDKSINAPLLKKGDQIDHSNKMDCMDENIHHPSGILGTKKPKENPEIIGLSAVFSPEEFEDKSNLNQSASILDKIFGSSTSLAVDEYEYEDTNPDDKRSSRNIKSSKFAHWFSEEVETKQGGDSTSNTPSDLLSLIVGGDNHIPQVCDVMCSSDTPDTIMPNVLAAATPEICEPPQCASNRDKVVPSVLTCEDLEQTILSEYSENSSNLQSLLPGWSTNPMPEEPRKGPVDDHASQHLLSLLHKGPDLGNNKISNSCAEDNSKSVEEGNHTLGKTITLETLFGTAFMNELQSMQAPVSIQSGSNAFGQTDNMGGSRSASNDNSIFVDRERTNKLDNPVLLGFDDSLIDPNSKYQTDWTSFKNNDPDGLLGLRLPKDDSLLFNGGNTVHPQVPLHAGDINLNRGEFLLPGATVGPRGVPFLHSSQDHHVEPEMFQNLSTQPSSSQFYPMQMTQGRSSSIHPFETLPAHSNSQMNVMGPDMARNQFSGNMMRQPFHQTGFDLPNQHPILKQQVQMPGNYPHMLHDQIRSGPMSHPGGNQPASFLQDRNPMQGLSYGMQPPNIDGFGVPMRADIINRGTNQPPGAIQRLLEMEGRGTSKQMHPFAGAGYSQGMYGHELNMGQRHR</sequence>
<comment type="caution">
    <text evidence="2">The sequence shown here is derived from an EMBL/GenBank/DDBJ whole genome shotgun (WGS) entry which is preliminary data.</text>
</comment>
<reference evidence="2 3" key="1">
    <citation type="submission" date="2018-06" db="EMBL/GenBank/DDBJ databases">
        <title>The Genome of Cuscuta australis (Dodder) Provides Insight into the Evolution of Plant Parasitism.</title>
        <authorList>
            <person name="Liu H."/>
        </authorList>
    </citation>
    <scope>NUCLEOTIDE SEQUENCE [LARGE SCALE GENOMIC DNA]</scope>
    <source>
        <strain evidence="3">cv. Yunnan</strain>
        <tissue evidence="2">Vines</tissue>
    </source>
</reference>
<accession>A0A328E802</accession>
<proteinExistence type="predicted"/>
<keyword evidence="3" id="KW-1185">Reference proteome</keyword>
<feature type="compositionally biased region" description="Polar residues" evidence="1">
    <location>
        <begin position="274"/>
        <end position="283"/>
    </location>
</feature>
<organism evidence="2 3">
    <name type="scientific">Cuscuta australis</name>
    <dbReference type="NCBI Taxonomy" id="267555"/>
    <lineage>
        <taxon>Eukaryota</taxon>
        <taxon>Viridiplantae</taxon>
        <taxon>Streptophyta</taxon>
        <taxon>Embryophyta</taxon>
        <taxon>Tracheophyta</taxon>
        <taxon>Spermatophyta</taxon>
        <taxon>Magnoliopsida</taxon>
        <taxon>eudicotyledons</taxon>
        <taxon>Gunneridae</taxon>
        <taxon>Pentapetalae</taxon>
        <taxon>asterids</taxon>
        <taxon>lamiids</taxon>
        <taxon>Solanales</taxon>
        <taxon>Convolvulaceae</taxon>
        <taxon>Cuscuteae</taxon>
        <taxon>Cuscuta</taxon>
        <taxon>Cuscuta subgen. Grammica</taxon>
        <taxon>Cuscuta sect. Cleistogrammica</taxon>
    </lineage>
</organism>
<evidence type="ECO:0000256" key="1">
    <source>
        <dbReference type="SAM" id="MobiDB-lite"/>
    </source>
</evidence>
<feature type="region of interest" description="Disordered" evidence="1">
    <location>
        <begin position="612"/>
        <end position="637"/>
    </location>
</feature>
<dbReference type="EMBL" id="NQVE01000015">
    <property type="protein sequence ID" value="RAL54175.1"/>
    <property type="molecule type" value="Genomic_DNA"/>
</dbReference>
<feature type="compositionally biased region" description="Acidic residues" evidence="1">
    <location>
        <begin position="1"/>
        <end position="10"/>
    </location>
</feature>
<name>A0A328E802_9ASTE</name>
<feature type="region of interest" description="Disordered" evidence="1">
    <location>
        <begin position="64"/>
        <end position="238"/>
    </location>
</feature>
<feature type="region of interest" description="Disordered" evidence="1">
    <location>
        <begin position="1"/>
        <end position="26"/>
    </location>
</feature>
<dbReference type="AlphaFoldDB" id="A0A328E802"/>
<evidence type="ECO:0000313" key="3">
    <source>
        <dbReference type="Proteomes" id="UP000249390"/>
    </source>
</evidence>